<organism evidence="2 3">
    <name type="scientific">Pyrolobus fumarii (strain DSM 11204 / 1A)</name>
    <dbReference type="NCBI Taxonomy" id="694429"/>
    <lineage>
        <taxon>Archaea</taxon>
        <taxon>Thermoproteota</taxon>
        <taxon>Thermoprotei</taxon>
        <taxon>Desulfurococcales</taxon>
        <taxon>Pyrodictiaceae</taxon>
        <taxon>Pyrolobus</taxon>
    </lineage>
</organism>
<proteinExistence type="predicted"/>
<dbReference type="Proteomes" id="UP000001037">
    <property type="component" value="Chromosome"/>
</dbReference>
<protein>
    <recommendedName>
        <fullName evidence="4">DUF4352 domain-containing protein</fullName>
    </recommendedName>
</protein>
<keyword evidence="1" id="KW-0472">Membrane</keyword>
<keyword evidence="1" id="KW-1133">Transmembrane helix</keyword>
<dbReference type="Gene3D" id="2.60.40.10">
    <property type="entry name" value="Immunoglobulins"/>
    <property type="match status" value="1"/>
</dbReference>
<dbReference type="InterPro" id="IPR013783">
    <property type="entry name" value="Ig-like_fold"/>
</dbReference>
<dbReference type="KEGG" id="pfm:Pyrfu_0342"/>
<dbReference type="GeneID" id="11139986"/>
<dbReference type="EMBL" id="CP002838">
    <property type="protein sequence ID" value="AEM38214.1"/>
    <property type="molecule type" value="Genomic_DNA"/>
</dbReference>
<dbReference type="RefSeq" id="WP_014025891.1">
    <property type="nucleotide sequence ID" value="NC_015931.1"/>
</dbReference>
<accession>G0EFP3</accession>
<dbReference type="InParanoid" id="G0EFP3"/>
<dbReference type="AlphaFoldDB" id="G0EFP3"/>
<dbReference type="eggNOG" id="arCOG03871">
    <property type="taxonomic scope" value="Archaea"/>
</dbReference>
<gene>
    <name evidence="2" type="ordered locus">Pyrfu_0342</name>
</gene>
<keyword evidence="1" id="KW-0812">Transmembrane</keyword>
<feature type="transmembrane region" description="Helical" evidence="1">
    <location>
        <begin position="12"/>
        <end position="33"/>
    </location>
</feature>
<evidence type="ECO:0008006" key="4">
    <source>
        <dbReference type="Google" id="ProtNLM"/>
    </source>
</evidence>
<reference evidence="2 3" key="1">
    <citation type="journal article" date="2011" name="Stand. Genomic Sci.">
        <title>Complete genome sequence of the hyperthermophilic chemolithoautotroph Pyrolobus fumarii type strain (1A).</title>
        <authorList>
            <person name="Anderson I."/>
            <person name="Goker M."/>
            <person name="Nolan M."/>
            <person name="Lucas S."/>
            <person name="Hammon N."/>
            <person name="Deshpande S."/>
            <person name="Cheng J.F."/>
            <person name="Tapia R."/>
            <person name="Han C."/>
            <person name="Goodwin L."/>
            <person name="Pitluck S."/>
            <person name="Huntemann M."/>
            <person name="Liolios K."/>
            <person name="Ivanova N."/>
            <person name="Pagani I."/>
            <person name="Mavromatis K."/>
            <person name="Ovchinikova G."/>
            <person name="Pati A."/>
            <person name="Chen A."/>
            <person name="Palaniappan K."/>
            <person name="Land M."/>
            <person name="Hauser L."/>
            <person name="Brambilla E.M."/>
            <person name="Huber H."/>
            <person name="Yasawong M."/>
            <person name="Rohde M."/>
            <person name="Spring S."/>
            <person name="Abt B."/>
            <person name="Sikorski J."/>
            <person name="Wirth R."/>
            <person name="Detter J.C."/>
            <person name="Woyke T."/>
            <person name="Bristow J."/>
            <person name="Eisen J.A."/>
            <person name="Markowitz V."/>
            <person name="Hugenholtz P."/>
            <person name="Kyrpides N.C."/>
            <person name="Klenk H.P."/>
            <person name="Lapidus A."/>
        </authorList>
    </citation>
    <scope>NUCLEOTIDE SEQUENCE [LARGE SCALE GENOMIC DNA]</scope>
    <source>
        <strain evidence="3">DSM 11204 / 1A</strain>
    </source>
</reference>
<sequence>MVAGRVRAVSPVVAAMILILVAVVGGLMVWMFMGQFMRPRTIASLSVSGVTAVIPPDGSELSINLMVKNDGNVPLNVTVVEFGYEGATYNVTLNRLLSAGATTTLGFTLKPGDFGATSFVEGKTLRVTVYYRDPQGNEYSKTTYATIQIG</sequence>
<dbReference type="STRING" id="694429.Pyrfu_0342"/>
<keyword evidence="3" id="KW-1185">Reference proteome</keyword>
<dbReference type="HOGENOM" id="CLU_1736476_0_0_2"/>
<evidence type="ECO:0000313" key="2">
    <source>
        <dbReference type="EMBL" id="AEM38214.1"/>
    </source>
</evidence>
<evidence type="ECO:0000313" key="3">
    <source>
        <dbReference type="Proteomes" id="UP000001037"/>
    </source>
</evidence>
<name>G0EFP3_PYRF1</name>
<evidence type="ECO:0000256" key="1">
    <source>
        <dbReference type="SAM" id="Phobius"/>
    </source>
</evidence>